<dbReference type="Proteomes" id="UP000661507">
    <property type="component" value="Unassembled WGS sequence"/>
</dbReference>
<organism evidence="2 3">
    <name type="scientific">Neoroseomonas lacus</name>
    <dbReference type="NCBI Taxonomy" id="287609"/>
    <lineage>
        <taxon>Bacteria</taxon>
        <taxon>Pseudomonadati</taxon>
        <taxon>Pseudomonadota</taxon>
        <taxon>Alphaproteobacteria</taxon>
        <taxon>Acetobacterales</taxon>
        <taxon>Acetobacteraceae</taxon>
        <taxon>Neoroseomonas</taxon>
    </lineage>
</organism>
<reference evidence="2" key="2">
    <citation type="submission" date="2020-09" db="EMBL/GenBank/DDBJ databases">
        <authorList>
            <person name="Sun Q."/>
            <person name="Zhou Y."/>
        </authorList>
    </citation>
    <scope>NUCLEOTIDE SEQUENCE</scope>
    <source>
        <strain evidence="2">CGMCC 1.3617</strain>
    </source>
</reference>
<dbReference type="AlphaFoldDB" id="A0A917NYK7"/>
<evidence type="ECO:0000313" key="2">
    <source>
        <dbReference type="EMBL" id="GGJ41093.1"/>
    </source>
</evidence>
<evidence type="ECO:0000256" key="1">
    <source>
        <dbReference type="SAM" id="MobiDB-lite"/>
    </source>
</evidence>
<accession>A0A917NYK7</accession>
<sequence>MRARTAPRLARMMRHEPGHLARRPLGDAWAGHMVADGDQIGEVSDGDPGKSEIVFRGRD</sequence>
<gene>
    <name evidence="2" type="ORF">GCM10011320_55900</name>
</gene>
<feature type="region of interest" description="Disordered" evidence="1">
    <location>
        <begin position="38"/>
        <end position="59"/>
    </location>
</feature>
<evidence type="ECO:0000313" key="3">
    <source>
        <dbReference type="Proteomes" id="UP000661507"/>
    </source>
</evidence>
<protein>
    <submittedName>
        <fullName evidence="2">Uncharacterized protein</fullName>
    </submittedName>
</protein>
<name>A0A917NYK7_9PROT</name>
<feature type="compositionally biased region" description="Basic and acidic residues" evidence="1">
    <location>
        <begin position="47"/>
        <end position="59"/>
    </location>
</feature>
<reference evidence="2" key="1">
    <citation type="journal article" date="2014" name="Int. J. Syst. Evol. Microbiol.">
        <title>Complete genome sequence of Corynebacterium casei LMG S-19264T (=DSM 44701T), isolated from a smear-ripened cheese.</title>
        <authorList>
            <consortium name="US DOE Joint Genome Institute (JGI-PGF)"/>
            <person name="Walter F."/>
            <person name="Albersmeier A."/>
            <person name="Kalinowski J."/>
            <person name="Ruckert C."/>
        </authorList>
    </citation>
    <scope>NUCLEOTIDE SEQUENCE</scope>
    <source>
        <strain evidence="2">CGMCC 1.3617</strain>
    </source>
</reference>
<keyword evidence="3" id="KW-1185">Reference proteome</keyword>
<proteinExistence type="predicted"/>
<comment type="caution">
    <text evidence="2">The sequence shown here is derived from an EMBL/GenBank/DDBJ whole genome shotgun (WGS) entry which is preliminary data.</text>
</comment>
<dbReference type="EMBL" id="BMKW01000020">
    <property type="protein sequence ID" value="GGJ41093.1"/>
    <property type="molecule type" value="Genomic_DNA"/>
</dbReference>